<protein>
    <recommendedName>
        <fullName evidence="2">BrnT family toxin</fullName>
    </recommendedName>
</protein>
<dbReference type="AlphaFoldDB" id="A0A6S6TAR4"/>
<organism evidence="1">
    <name type="scientific">uncultured Sulfurovum sp</name>
    <dbReference type="NCBI Taxonomy" id="269237"/>
    <lineage>
        <taxon>Bacteria</taxon>
        <taxon>Pseudomonadati</taxon>
        <taxon>Campylobacterota</taxon>
        <taxon>Epsilonproteobacteria</taxon>
        <taxon>Campylobacterales</taxon>
        <taxon>Sulfurovaceae</taxon>
        <taxon>Sulfurovum</taxon>
        <taxon>environmental samples</taxon>
    </lineage>
</organism>
<dbReference type="Gene3D" id="3.10.450.530">
    <property type="entry name" value="Ribonuclease toxin, BrnT, of type II toxin-antitoxin system"/>
    <property type="match status" value="1"/>
</dbReference>
<name>A0A6S6TAR4_9BACT</name>
<dbReference type="InterPro" id="IPR038573">
    <property type="entry name" value="BrnT_sf"/>
</dbReference>
<dbReference type="EMBL" id="CACVAR010000210">
    <property type="protein sequence ID" value="CAA6812016.1"/>
    <property type="molecule type" value="Genomic_DNA"/>
</dbReference>
<sequence length="95" mass="11293">MEFDCLDAEALTGFDWDDGNVYIEEVFFNEPLLIVEDFQHSEDECRCVVFGRDNKNNKIMVVFTVRNNLIRVISAREMTKKEKNFYENNKNNPYL</sequence>
<evidence type="ECO:0008006" key="2">
    <source>
        <dbReference type="Google" id="ProtNLM"/>
    </source>
</evidence>
<accession>A0A6S6TAR4</accession>
<dbReference type="InterPro" id="IPR007460">
    <property type="entry name" value="BrnT_toxin"/>
</dbReference>
<gene>
    <name evidence="1" type="ORF">HELGO_WM40960</name>
</gene>
<proteinExistence type="predicted"/>
<reference evidence="1" key="1">
    <citation type="submission" date="2020-01" db="EMBL/GenBank/DDBJ databases">
        <authorList>
            <person name="Meier V. D."/>
            <person name="Meier V D."/>
        </authorList>
    </citation>
    <scope>NUCLEOTIDE SEQUENCE</scope>
    <source>
        <strain evidence="1">HLG_WM_MAG_03</strain>
    </source>
</reference>
<evidence type="ECO:0000313" key="1">
    <source>
        <dbReference type="EMBL" id="CAA6812016.1"/>
    </source>
</evidence>
<dbReference type="Pfam" id="PF04365">
    <property type="entry name" value="BrnT_toxin"/>
    <property type="match status" value="1"/>
</dbReference>